<feature type="compositionally biased region" description="Basic and acidic residues" evidence="2">
    <location>
        <begin position="436"/>
        <end position="446"/>
    </location>
</feature>
<dbReference type="SMART" id="SM00268">
    <property type="entry name" value="ACTIN"/>
    <property type="match status" value="1"/>
</dbReference>
<keyword evidence="4" id="KW-1185">Reference proteome</keyword>
<dbReference type="eggNOG" id="KOG0676">
    <property type="taxonomic scope" value="Eukaryota"/>
</dbReference>
<accession>U4LVY0</accession>
<feature type="compositionally biased region" description="Basic and acidic residues" evidence="2">
    <location>
        <begin position="479"/>
        <end position="500"/>
    </location>
</feature>
<dbReference type="InterPro" id="IPR043129">
    <property type="entry name" value="ATPase_NBD"/>
</dbReference>
<evidence type="ECO:0000256" key="1">
    <source>
        <dbReference type="RuleBase" id="RU000487"/>
    </source>
</evidence>
<feature type="compositionally biased region" description="Acidic residues" evidence="2">
    <location>
        <begin position="447"/>
        <end position="463"/>
    </location>
</feature>
<dbReference type="EMBL" id="HF935934">
    <property type="protein sequence ID" value="CCX32926.1"/>
    <property type="molecule type" value="Genomic_DNA"/>
</dbReference>
<dbReference type="Pfam" id="PF00022">
    <property type="entry name" value="Actin"/>
    <property type="match status" value="1"/>
</dbReference>
<evidence type="ECO:0000256" key="2">
    <source>
        <dbReference type="SAM" id="MobiDB-lite"/>
    </source>
</evidence>
<organism evidence="3 4">
    <name type="scientific">Pyronema omphalodes (strain CBS 100304)</name>
    <name type="common">Pyronema confluens</name>
    <dbReference type="NCBI Taxonomy" id="1076935"/>
    <lineage>
        <taxon>Eukaryota</taxon>
        <taxon>Fungi</taxon>
        <taxon>Dikarya</taxon>
        <taxon>Ascomycota</taxon>
        <taxon>Pezizomycotina</taxon>
        <taxon>Pezizomycetes</taxon>
        <taxon>Pezizales</taxon>
        <taxon>Pyronemataceae</taxon>
        <taxon>Pyronema</taxon>
    </lineage>
</organism>
<dbReference type="OrthoDB" id="337660at2759"/>
<dbReference type="InterPro" id="IPR004000">
    <property type="entry name" value="Actin"/>
</dbReference>
<dbReference type="Proteomes" id="UP000018144">
    <property type="component" value="Unassembled WGS sequence"/>
</dbReference>
<dbReference type="PANTHER" id="PTHR11937">
    <property type="entry name" value="ACTIN"/>
    <property type="match status" value="1"/>
</dbReference>
<dbReference type="STRING" id="1076935.U4LVY0"/>
<proteinExistence type="inferred from homology"/>
<dbReference type="Gene3D" id="3.30.420.40">
    <property type="match status" value="2"/>
</dbReference>
<evidence type="ECO:0000313" key="3">
    <source>
        <dbReference type="EMBL" id="CCX32926.1"/>
    </source>
</evidence>
<protein>
    <submittedName>
        <fullName evidence="3">Similar to Actin-related protein 2 acc. no. P32381</fullName>
    </submittedName>
</protein>
<sequence length="544" mass="59785">MDPKTPTTYRGLPPSLRTPSFGLPTSPHRYTPSSSLHNHEEPLIFEIGSRILRAGFTNEPAPRCTLAWSETLWRRVGDRFTSASEEAEAKKWGRKGGRAVWDTGFALRGGEDDIDGEREGRVRQMMGLVEDLVERGIRVAYNKHLIIDSKQRRILLPVPPLFPTRLLTTLLATIFTHFQAPSITLLSSPVLAVVASGLRSGLVIDIGFHETIVTPVYELRAVEGRGLGVHGRSRRSISVLREAWIKFLLPYLPDVTSLDFDEVEEIMERLGHISSASEHSYDPDISIPVAGRTIKVPFSRLAEPAEKTFFAATTTQSDTPEYGDDDDTPLPRLLYNALIRCPVDVRATAVSRIMFVGGGARIPGLQARVLRELEGIVEERGWQLGGRRRVRRGSVATRKGSVVAERKGSVVSVKKELEVREAAPGREEEEGEEKLEEVLEDVKEGSEGSEEAEDSGEAEDMPVEETAREMVRSVSARSEATHEGDDSASRSGKKEGEVRGVRTLGVWAGGSLVAGLKVRGKVEIEKDKFLSQVANGGTGLPAGW</sequence>
<dbReference type="SUPFAM" id="SSF53067">
    <property type="entry name" value="Actin-like ATPase domain"/>
    <property type="match status" value="2"/>
</dbReference>
<gene>
    <name evidence="3" type="ORF">PCON_13781</name>
</gene>
<name>U4LVY0_PYROM</name>
<dbReference type="OMA" id="GDYRGWI"/>
<feature type="region of interest" description="Disordered" evidence="2">
    <location>
        <begin position="1"/>
        <end position="36"/>
    </location>
</feature>
<reference evidence="3 4" key="1">
    <citation type="journal article" date="2013" name="PLoS Genet.">
        <title>The genome and development-dependent transcriptomes of Pyronema confluens: a window into fungal evolution.</title>
        <authorList>
            <person name="Traeger S."/>
            <person name="Altegoer F."/>
            <person name="Freitag M."/>
            <person name="Gabaldon T."/>
            <person name="Kempken F."/>
            <person name="Kumar A."/>
            <person name="Marcet-Houben M."/>
            <person name="Poggeler S."/>
            <person name="Stajich J.E."/>
            <person name="Nowrousian M."/>
        </authorList>
    </citation>
    <scope>NUCLEOTIDE SEQUENCE [LARGE SCALE GENOMIC DNA]</scope>
    <source>
        <strain evidence="4">CBS 100304</strain>
        <tissue evidence="3">Vegetative mycelium</tissue>
    </source>
</reference>
<feature type="region of interest" description="Disordered" evidence="2">
    <location>
        <begin position="418"/>
        <end position="500"/>
    </location>
</feature>
<dbReference type="Gene3D" id="3.90.640.10">
    <property type="entry name" value="Actin, Chain A, domain 4"/>
    <property type="match status" value="1"/>
</dbReference>
<evidence type="ECO:0000313" key="4">
    <source>
        <dbReference type="Proteomes" id="UP000018144"/>
    </source>
</evidence>
<dbReference type="AlphaFoldDB" id="U4LVY0"/>
<comment type="similarity">
    <text evidence="1">Belongs to the actin family.</text>
</comment>